<proteinExistence type="inferred from homology"/>
<dbReference type="InterPro" id="IPR051692">
    <property type="entry name" value="OMP-like"/>
</dbReference>
<keyword evidence="8" id="KW-1185">Reference proteome</keyword>
<evidence type="ECO:0000256" key="3">
    <source>
        <dbReference type="ARBA" id="ARBA00023136"/>
    </source>
</evidence>
<keyword evidence="3" id="KW-0472">Membrane</keyword>
<gene>
    <name evidence="7" type="ORF">HNP52_003816</name>
</gene>
<dbReference type="GO" id="GO:0016020">
    <property type="term" value="C:membrane"/>
    <property type="evidence" value="ECO:0007669"/>
    <property type="project" value="UniProtKB-SubCell"/>
</dbReference>
<comment type="similarity">
    <text evidence="4">Belongs to the Omp25/RopB family.</text>
</comment>
<dbReference type="SUPFAM" id="SSF56925">
    <property type="entry name" value="OMPA-like"/>
    <property type="match status" value="1"/>
</dbReference>
<evidence type="ECO:0000313" key="8">
    <source>
        <dbReference type="Proteomes" id="UP000575241"/>
    </source>
</evidence>
<protein>
    <submittedName>
        <fullName evidence="7">Outer membrane immunogenic protein</fullName>
    </submittedName>
</protein>
<dbReference type="Pfam" id="PF13505">
    <property type="entry name" value="OMP_b-brl"/>
    <property type="match status" value="1"/>
</dbReference>
<name>A0A7W7NUE4_9SPHN</name>
<evidence type="ECO:0000256" key="4">
    <source>
        <dbReference type="ARBA" id="ARBA00038306"/>
    </source>
</evidence>
<feature type="domain" description="Outer membrane protein beta-barrel" evidence="6">
    <location>
        <begin position="8"/>
        <end position="195"/>
    </location>
</feature>
<evidence type="ECO:0000256" key="5">
    <source>
        <dbReference type="SAM" id="SignalP"/>
    </source>
</evidence>
<evidence type="ECO:0000259" key="6">
    <source>
        <dbReference type="Pfam" id="PF13505"/>
    </source>
</evidence>
<dbReference type="Proteomes" id="UP000575241">
    <property type="component" value="Unassembled WGS sequence"/>
</dbReference>
<comment type="caution">
    <text evidence="7">The sequence shown here is derived from an EMBL/GenBank/DDBJ whole genome shotgun (WGS) entry which is preliminary data.</text>
</comment>
<feature type="signal peptide" evidence="5">
    <location>
        <begin position="1"/>
        <end position="21"/>
    </location>
</feature>
<organism evidence="7 8">
    <name type="scientific">Sphingomonas kyeonggiensis</name>
    <dbReference type="NCBI Taxonomy" id="1268553"/>
    <lineage>
        <taxon>Bacteria</taxon>
        <taxon>Pseudomonadati</taxon>
        <taxon>Pseudomonadota</taxon>
        <taxon>Alphaproteobacteria</taxon>
        <taxon>Sphingomonadales</taxon>
        <taxon>Sphingomonadaceae</taxon>
        <taxon>Sphingomonas</taxon>
    </lineage>
</organism>
<reference evidence="7 8" key="1">
    <citation type="submission" date="2020-08" db="EMBL/GenBank/DDBJ databases">
        <title>Functional genomics of gut bacteria from endangered species of beetles.</title>
        <authorList>
            <person name="Carlos-Shanley C."/>
        </authorList>
    </citation>
    <scope>NUCLEOTIDE SEQUENCE [LARGE SCALE GENOMIC DNA]</scope>
    <source>
        <strain evidence="7 8">S00224</strain>
    </source>
</reference>
<dbReference type="PANTHER" id="PTHR34001:SF3">
    <property type="entry name" value="BLL7405 PROTEIN"/>
    <property type="match status" value="1"/>
</dbReference>
<dbReference type="AlphaFoldDB" id="A0A7W7NUE4"/>
<evidence type="ECO:0000313" key="7">
    <source>
        <dbReference type="EMBL" id="MBB4840724.1"/>
    </source>
</evidence>
<sequence>MNKLHIALIAAASGAATPALAQDADQFTGARAEATIGFDQIRFDLATASDGREKQGDLGYGVAIGYDVAVAPKLIAGIDVGLNLADTGYSYGDATDGGELRKRREITLAGRIGTPITPNTLLYGKLGYANLQLRQDETVAGVTSSARNNLDGVLLGAGVEVKLLPNAYWKSEYRYTDYARGVVSNNVTTGVGIRF</sequence>
<evidence type="ECO:0000256" key="2">
    <source>
        <dbReference type="ARBA" id="ARBA00022729"/>
    </source>
</evidence>
<dbReference type="EMBL" id="JACHLN010000003">
    <property type="protein sequence ID" value="MBB4840724.1"/>
    <property type="molecule type" value="Genomic_DNA"/>
</dbReference>
<feature type="chain" id="PRO_5031534652" evidence="5">
    <location>
        <begin position="22"/>
        <end position="195"/>
    </location>
</feature>
<dbReference type="Gene3D" id="2.40.160.20">
    <property type="match status" value="1"/>
</dbReference>
<dbReference type="InterPro" id="IPR011250">
    <property type="entry name" value="OMP/PagP_B-barrel"/>
</dbReference>
<dbReference type="InterPro" id="IPR027385">
    <property type="entry name" value="Beta-barrel_OMP"/>
</dbReference>
<comment type="subcellular location">
    <subcellularLocation>
        <location evidence="1">Membrane</location>
    </subcellularLocation>
</comment>
<keyword evidence="2 5" id="KW-0732">Signal</keyword>
<dbReference type="RefSeq" id="WP_184169161.1">
    <property type="nucleotide sequence ID" value="NZ_JACHLN010000003.1"/>
</dbReference>
<evidence type="ECO:0000256" key="1">
    <source>
        <dbReference type="ARBA" id="ARBA00004370"/>
    </source>
</evidence>
<accession>A0A7W7NUE4</accession>
<dbReference type="PANTHER" id="PTHR34001">
    <property type="entry name" value="BLL7405 PROTEIN"/>
    <property type="match status" value="1"/>
</dbReference>